<dbReference type="InterPro" id="IPR016181">
    <property type="entry name" value="Acyl_CoA_acyltransferase"/>
</dbReference>
<dbReference type="InterPro" id="IPR000182">
    <property type="entry name" value="GNAT_dom"/>
</dbReference>
<organism evidence="4 5">
    <name type="scientific">Paenibacillus oryzisoli</name>
    <dbReference type="NCBI Taxonomy" id="1850517"/>
    <lineage>
        <taxon>Bacteria</taxon>
        <taxon>Bacillati</taxon>
        <taxon>Bacillota</taxon>
        <taxon>Bacilli</taxon>
        <taxon>Bacillales</taxon>
        <taxon>Paenibacillaceae</taxon>
        <taxon>Paenibacillus</taxon>
    </lineage>
</organism>
<reference evidence="4 5" key="1">
    <citation type="submission" date="2016-05" db="EMBL/GenBank/DDBJ databases">
        <title>Paenibacillus sp. 1ZS3-15 nov., isolated from the rhizosphere soil.</title>
        <authorList>
            <person name="Zhang X.X."/>
            <person name="Zhang J."/>
        </authorList>
    </citation>
    <scope>NUCLEOTIDE SEQUENCE [LARGE SCALE GENOMIC DNA]</scope>
    <source>
        <strain evidence="4 5">1ZS3-15</strain>
    </source>
</reference>
<name>A0A198A227_9BACL</name>
<keyword evidence="2" id="KW-0012">Acyltransferase</keyword>
<evidence type="ECO:0000256" key="1">
    <source>
        <dbReference type="ARBA" id="ARBA00022679"/>
    </source>
</evidence>
<dbReference type="OrthoDB" id="9803233at2"/>
<dbReference type="AlphaFoldDB" id="A0A198A227"/>
<dbReference type="SUPFAM" id="SSF55729">
    <property type="entry name" value="Acyl-CoA N-acyltransferases (Nat)"/>
    <property type="match status" value="1"/>
</dbReference>
<feature type="domain" description="N-acetyltransferase" evidence="3">
    <location>
        <begin position="7"/>
        <end position="169"/>
    </location>
</feature>
<comment type="caution">
    <text evidence="4">The sequence shown here is derived from an EMBL/GenBank/DDBJ whole genome shotgun (WGS) entry which is preliminary data.</text>
</comment>
<accession>A0A198A227</accession>
<dbReference type="EMBL" id="LYPB01000084">
    <property type="protein sequence ID" value="OAS15225.1"/>
    <property type="molecule type" value="Genomic_DNA"/>
</dbReference>
<keyword evidence="1 4" id="KW-0808">Transferase</keyword>
<evidence type="ECO:0000259" key="3">
    <source>
        <dbReference type="PROSITE" id="PS51186"/>
    </source>
</evidence>
<dbReference type="Proteomes" id="UP000078454">
    <property type="component" value="Unassembled WGS sequence"/>
</dbReference>
<protein>
    <submittedName>
        <fullName evidence="4">GCN5 family acetyltransferase</fullName>
    </submittedName>
</protein>
<dbReference type="GO" id="GO:0016747">
    <property type="term" value="F:acyltransferase activity, transferring groups other than amino-acyl groups"/>
    <property type="evidence" value="ECO:0007669"/>
    <property type="project" value="InterPro"/>
</dbReference>
<dbReference type="PROSITE" id="PS51186">
    <property type="entry name" value="GNAT"/>
    <property type="match status" value="1"/>
</dbReference>
<dbReference type="Gene3D" id="3.40.630.30">
    <property type="match status" value="1"/>
</dbReference>
<dbReference type="STRING" id="1850517.A8708_22760"/>
<sequence>MADAQEVHLRDANDGDREVIRRVLEDAYGQYRNVLPPEGWDQYKENIIASVDSNKPIARIVALINDEIVGTSQLFQSSEAAYGAPELEIESPILRLLAVSPSARGKGIATALIKENVKRAAELGAVTLHLHTSDMMESAVKLYERLGFERAYDKDIQKGEILVKSYRLHIQTAAIL</sequence>
<dbReference type="Pfam" id="PF00583">
    <property type="entry name" value="Acetyltransf_1"/>
    <property type="match status" value="1"/>
</dbReference>
<keyword evidence="5" id="KW-1185">Reference proteome</keyword>
<dbReference type="InterPro" id="IPR050832">
    <property type="entry name" value="Bact_Acetyltransf"/>
</dbReference>
<evidence type="ECO:0000313" key="4">
    <source>
        <dbReference type="EMBL" id="OAS15225.1"/>
    </source>
</evidence>
<dbReference type="PANTHER" id="PTHR43877">
    <property type="entry name" value="AMINOALKYLPHOSPHONATE N-ACETYLTRANSFERASE-RELATED-RELATED"/>
    <property type="match status" value="1"/>
</dbReference>
<gene>
    <name evidence="4" type="ORF">A8708_22760</name>
</gene>
<dbReference type="CDD" id="cd04301">
    <property type="entry name" value="NAT_SF"/>
    <property type="match status" value="1"/>
</dbReference>
<dbReference type="RefSeq" id="WP_068668429.1">
    <property type="nucleotide sequence ID" value="NZ_LYPB01000084.1"/>
</dbReference>
<evidence type="ECO:0000256" key="2">
    <source>
        <dbReference type="ARBA" id="ARBA00023315"/>
    </source>
</evidence>
<evidence type="ECO:0000313" key="5">
    <source>
        <dbReference type="Proteomes" id="UP000078454"/>
    </source>
</evidence>
<proteinExistence type="predicted"/>